<dbReference type="GO" id="GO:0030008">
    <property type="term" value="C:TRAPP complex"/>
    <property type="evidence" value="ECO:0007669"/>
    <property type="project" value="InterPro"/>
</dbReference>
<dbReference type="CDD" id="cd14942">
    <property type="entry name" value="TRAPPC3_bet3"/>
    <property type="match status" value="1"/>
</dbReference>
<dbReference type="GO" id="GO:0048193">
    <property type="term" value="P:Golgi vesicle transport"/>
    <property type="evidence" value="ECO:0007669"/>
    <property type="project" value="InterPro"/>
</dbReference>
<dbReference type="InterPro" id="IPR016721">
    <property type="entry name" value="Bet3"/>
</dbReference>
<dbReference type="SUPFAM" id="SSF111126">
    <property type="entry name" value="Ligand-binding domain in the NO signalling and Golgi transport"/>
    <property type="match status" value="1"/>
</dbReference>
<evidence type="ECO:0000256" key="3">
    <source>
        <dbReference type="ARBA" id="ARBA00006218"/>
    </source>
</evidence>
<evidence type="ECO:0000256" key="2">
    <source>
        <dbReference type="ARBA" id="ARBA00004240"/>
    </source>
</evidence>
<dbReference type="AlphaFoldDB" id="A0AAV2TH18"/>
<dbReference type="Proteomes" id="UP001497525">
    <property type="component" value="Unassembled WGS sequence"/>
</dbReference>
<dbReference type="PANTHER" id="PTHR13048">
    <property type="entry name" value="TRAFFICKING PROTEIN PARTICLE COMPLEX SUBUNIT 3"/>
    <property type="match status" value="1"/>
</dbReference>
<dbReference type="Pfam" id="PF04051">
    <property type="entry name" value="TRAPP"/>
    <property type="match status" value="1"/>
</dbReference>
<proteinExistence type="inferred from homology"/>
<sequence>MSRQPARASDSKRITSELFTLTYGSLVATIVKDFETDAEINEQLDKIGFNMGLRLVEDYLARGNSGRCNDFKETAAAIVKGFKMFLGISPVVSKFSPTGDEFSLLLDVNPLTEFVDLPPEHPKLLYSNILAGAIRGALHNVQLEVDAKFVQDQLRGDQVNEIRVKFIRRIQEIIAGED</sequence>
<evidence type="ECO:0000256" key="7">
    <source>
        <dbReference type="ARBA" id="ARBA00023034"/>
    </source>
</evidence>
<dbReference type="GO" id="GO:0016236">
    <property type="term" value="P:macroautophagy"/>
    <property type="evidence" value="ECO:0007669"/>
    <property type="project" value="UniProtKB-ARBA"/>
</dbReference>
<evidence type="ECO:0000256" key="4">
    <source>
        <dbReference type="ARBA" id="ARBA00022448"/>
    </source>
</evidence>
<comment type="similarity">
    <text evidence="3 8">Belongs to the TRAPP small subunits family. BET3 subfamily.</text>
</comment>
<dbReference type="EMBL" id="CAXLJL010000201">
    <property type="protein sequence ID" value="CAL5134428.1"/>
    <property type="molecule type" value="Genomic_DNA"/>
</dbReference>
<evidence type="ECO:0000256" key="8">
    <source>
        <dbReference type="PIRNR" id="PIRNR018293"/>
    </source>
</evidence>
<dbReference type="InterPro" id="IPR024096">
    <property type="entry name" value="NO_sig/Golgi_transp_ligand-bd"/>
</dbReference>
<comment type="subunit">
    <text evidence="8">Homodimer.</text>
</comment>
<protein>
    <recommendedName>
        <fullName evidence="8">Trafficking protein particle complex subunit</fullName>
    </recommendedName>
</protein>
<evidence type="ECO:0000313" key="10">
    <source>
        <dbReference type="Proteomes" id="UP001497525"/>
    </source>
</evidence>
<organism evidence="9 10">
    <name type="scientific">Calicophoron daubneyi</name>
    <name type="common">Rumen fluke</name>
    <name type="synonym">Paramphistomum daubneyi</name>
    <dbReference type="NCBI Taxonomy" id="300641"/>
    <lineage>
        <taxon>Eukaryota</taxon>
        <taxon>Metazoa</taxon>
        <taxon>Spiralia</taxon>
        <taxon>Lophotrochozoa</taxon>
        <taxon>Platyhelminthes</taxon>
        <taxon>Trematoda</taxon>
        <taxon>Digenea</taxon>
        <taxon>Plagiorchiida</taxon>
        <taxon>Pronocephalata</taxon>
        <taxon>Paramphistomoidea</taxon>
        <taxon>Paramphistomidae</taxon>
        <taxon>Calicophoron</taxon>
    </lineage>
</organism>
<accession>A0AAV2TH18</accession>
<comment type="function">
    <text evidence="8">May play a role in vesicular transport from endoplasmic reticulum to Golgi.</text>
</comment>
<gene>
    <name evidence="9" type="ORF">CDAUBV1_LOCUS7809</name>
</gene>
<dbReference type="GO" id="GO:0005794">
    <property type="term" value="C:Golgi apparatus"/>
    <property type="evidence" value="ECO:0007669"/>
    <property type="project" value="UniProtKB-SubCell"/>
</dbReference>
<keyword evidence="7 8" id="KW-0333">Golgi apparatus</keyword>
<name>A0AAV2TH18_CALDB</name>
<dbReference type="PIRSF" id="PIRSF018293">
    <property type="entry name" value="TRAPP_I_complex_Bet3"/>
    <property type="match status" value="1"/>
</dbReference>
<keyword evidence="5" id="KW-0256">Endoplasmic reticulum</keyword>
<keyword evidence="6 8" id="KW-0931">ER-Golgi transport</keyword>
<evidence type="ECO:0000256" key="6">
    <source>
        <dbReference type="ARBA" id="ARBA00022892"/>
    </source>
</evidence>
<keyword evidence="4 8" id="KW-0813">Transport</keyword>
<dbReference type="Gene3D" id="3.30.1380.20">
    <property type="entry name" value="Trafficking protein particle complex subunit 3"/>
    <property type="match status" value="1"/>
</dbReference>
<comment type="subcellular location">
    <subcellularLocation>
        <location evidence="2">Endoplasmic reticulum</location>
    </subcellularLocation>
    <subcellularLocation>
        <location evidence="1 8">Golgi apparatus</location>
        <location evidence="1 8">cis-Golgi network</location>
    </subcellularLocation>
</comment>
<dbReference type="InterPro" id="IPR007194">
    <property type="entry name" value="TRAPP_component"/>
</dbReference>
<evidence type="ECO:0000256" key="1">
    <source>
        <dbReference type="ARBA" id="ARBA00004222"/>
    </source>
</evidence>
<comment type="caution">
    <text evidence="9">The sequence shown here is derived from an EMBL/GenBank/DDBJ whole genome shotgun (WGS) entry which is preliminary data.</text>
</comment>
<reference evidence="9" key="1">
    <citation type="submission" date="2024-06" db="EMBL/GenBank/DDBJ databases">
        <authorList>
            <person name="Liu X."/>
            <person name="Lenzi L."/>
            <person name="Haldenby T S."/>
            <person name="Uol C."/>
        </authorList>
    </citation>
    <scope>NUCLEOTIDE SEQUENCE</scope>
</reference>
<dbReference type="FunFam" id="3.30.1380.20:FF:000001">
    <property type="entry name" value="Trafficking protein particle complex subunit BET3"/>
    <property type="match status" value="1"/>
</dbReference>
<evidence type="ECO:0000313" key="9">
    <source>
        <dbReference type="EMBL" id="CAL5134428.1"/>
    </source>
</evidence>
<dbReference type="GO" id="GO:0005783">
    <property type="term" value="C:endoplasmic reticulum"/>
    <property type="evidence" value="ECO:0007669"/>
    <property type="project" value="UniProtKB-SubCell"/>
</dbReference>
<evidence type="ECO:0000256" key="5">
    <source>
        <dbReference type="ARBA" id="ARBA00022824"/>
    </source>
</evidence>